<name>A0ABC8KDJ6_ERUVS</name>
<reference evidence="3 4" key="1">
    <citation type="submission" date="2022-03" db="EMBL/GenBank/DDBJ databases">
        <authorList>
            <person name="Macdonald S."/>
            <person name="Ahmed S."/>
            <person name="Newling K."/>
        </authorList>
    </citation>
    <scope>NUCLEOTIDE SEQUENCE [LARGE SCALE GENOMIC DNA]</scope>
</reference>
<dbReference type="InterPro" id="IPR051132">
    <property type="entry name" value="3-5_Exonuclease_domain"/>
</dbReference>
<dbReference type="Gene3D" id="3.30.420.10">
    <property type="entry name" value="Ribonuclease H-like superfamily/Ribonuclease H"/>
    <property type="match status" value="1"/>
</dbReference>
<sequence>MAPTIRTVATYNTHQKHTVDFFGNELIVTVTSTPSVITRWINNVLFHNNRFSSHPLVVGVGVQWTPAGHHSNYYLCDNCYNADPYYYADPEADTLQLCVGNRCLIIQLSHCDHIPDELRYFLTDSGTVYVGFWNGQDARKLARSRHEVEIGELFDVRNYVQDSGGWSMSRCSFEEVVEECMGYQGVRLDRGISMSDWSLYELDHEQILQASVDAYVCYELGVWVRLWEF</sequence>
<evidence type="ECO:0000313" key="3">
    <source>
        <dbReference type="EMBL" id="CAH8356720.1"/>
    </source>
</evidence>
<keyword evidence="1" id="KW-0540">Nuclease</keyword>
<protein>
    <recommendedName>
        <fullName evidence="5">3'-5' exonuclease domain-containing protein</fullName>
    </recommendedName>
</protein>
<comment type="caution">
    <text evidence="3">The sequence shown here is derived from an EMBL/GenBank/DDBJ whole genome shotgun (WGS) entry which is preliminary data.</text>
</comment>
<evidence type="ECO:0008006" key="5">
    <source>
        <dbReference type="Google" id="ProtNLM"/>
    </source>
</evidence>
<dbReference type="AlphaFoldDB" id="A0ABC8KDJ6"/>
<dbReference type="Proteomes" id="UP001642260">
    <property type="component" value="Unassembled WGS sequence"/>
</dbReference>
<dbReference type="FunFam" id="3.30.420.10:FF:000149">
    <property type="entry name" value="Polynucleotidyl transferase, ribonuclease H-like superfamily protein"/>
    <property type="match status" value="1"/>
</dbReference>
<accession>A0ABC8KDJ6</accession>
<keyword evidence="2" id="KW-0378">Hydrolase</keyword>
<dbReference type="GO" id="GO:0008408">
    <property type="term" value="F:3'-5' exonuclease activity"/>
    <property type="evidence" value="ECO:0007669"/>
    <property type="project" value="UniProtKB-ARBA"/>
</dbReference>
<organism evidence="3 4">
    <name type="scientific">Eruca vesicaria subsp. sativa</name>
    <name type="common">Garden rocket</name>
    <name type="synonym">Eruca sativa</name>
    <dbReference type="NCBI Taxonomy" id="29727"/>
    <lineage>
        <taxon>Eukaryota</taxon>
        <taxon>Viridiplantae</taxon>
        <taxon>Streptophyta</taxon>
        <taxon>Embryophyta</taxon>
        <taxon>Tracheophyta</taxon>
        <taxon>Spermatophyta</taxon>
        <taxon>Magnoliopsida</taxon>
        <taxon>eudicotyledons</taxon>
        <taxon>Gunneridae</taxon>
        <taxon>Pentapetalae</taxon>
        <taxon>rosids</taxon>
        <taxon>malvids</taxon>
        <taxon>Brassicales</taxon>
        <taxon>Brassicaceae</taxon>
        <taxon>Brassiceae</taxon>
        <taxon>Eruca</taxon>
    </lineage>
</organism>
<dbReference type="SUPFAM" id="SSF53098">
    <property type="entry name" value="Ribonuclease H-like"/>
    <property type="match status" value="1"/>
</dbReference>
<dbReference type="InterPro" id="IPR036397">
    <property type="entry name" value="RNaseH_sf"/>
</dbReference>
<keyword evidence="4" id="KW-1185">Reference proteome</keyword>
<evidence type="ECO:0000256" key="2">
    <source>
        <dbReference type="ARBA" id="ARBA00022801"/>
    </source>
</evidence>
<proteinExistence type="predicted"/>
<dbReference type="PANTHER" id="PTHR13620:SF59">
    <property type="entry name" value="POLYNUCLEOTIDYL TRANSFERASE, RIBONUCLEASE H-LIKE SUPERFAMILY PROTEIN"/>
    <property type="match status" value="1"/>
</dbReference>
<dbReference type="EMBL" id="CAKOAT010219599">
    <property type="protein sequence ID" value="CAH8356720.1"/>
    <property type="molecule type" value="Genomic_DNA"/>
</dbReference>
<evidence type="ECO:0000256" key="1">
    <source>
        <dbReference type="ARBA" id="ARBA00022722"/>
    </source>
</evidence>
<dbReference type="CDD" id="cd06141">
    <property type="entry name" value="WRN_exo"/>
    <property type="match status" value="1"/>
</dbReference>
<gene>
    <name evidence="3" type="ORF">ERUC_LOCUS22475</name>
</gene>
<dbReference type="PANTHER" id="PTHR13620">
    <property type="entry name" value="3-5 EXONUCLEASE"/>
    <property type="match status" value="1"/>
</dbReference>
<dbReference type="InterPro" id="IPR012337">
    <property type="entry name" value="RNaseH-like_sf"/>
</dbReference>
<evidence type="ECO:0000313" key="4">
    <source>
        <dbReference type="Proteomes" id="UP001642260"/>
    </source>
</evidence>